<evidence type="ECO:0000313" key="5">
    <source>
        <dbReference type="Proteomes" id="UP001497382"/>
    </source>
</evidence>
<evidence type="ECO:0000313" key="3">
    <source>
        <dbReference type="EMBL" id="CAL1290136.1"/>
    </source>
</evidence>
<sequence>MILKMMKISWCFELMDTSSLWIAQKQNEIGIIWNLPRSRNCAADIL</sequence>
<dbReference type="Proteomes" id="UP001497382">
    <property type="component" value="Unassembled WGS sequence"/>
</dbReference>
<dbReference type="EMBL" id="CAXIEN010000684">
    <property type="protein sequence ID" value="CAL1301400.1"/>
    <property type="molecule type" value="Genomic_DNA"/>
</dbReference>
<proteinExistence type="predicted"/>
<reference evidence="4 5" key="1">
    <citation type="submission" date="2024-04" db="EMBL/GenBank/DDBJ databases">
        <authorList>
            <person name="Rising A."/>
            <person name="Reimegard J."/>
            <person name="Sonavane S."/>
            <person name="Akerstrom W."/>
            <person name="Nylinder S."/>
            <person name="Hedman E."/>
            <person name="Kallberg Y."/>
        </authorList>
    </citation>
    <scope>NUCLEOTIDE SEQUENCE [LARGE SCALE GENOMIC DNA]</scope>
</reference>
<organism evidence="4 5">
    <name type="scientific">Larinioides sclopetarius</name>
    <dbReference type="NCBI Taxonomy" id="280406"/>
    <lineage>
        <taxon>Eukaryota</taxon>
        <taxon>Metazoa</taxon>
        <taxon>Ecdysozoa</taxon>
        <taxon>Arthropoda</taxon>
        <taxon>Chelicerata</taxon>
        <taxon>Arachnida</taxon>
        <taxon>Araneae</taxon>
        <taxon>Araneomorphae</taxon>
        <taxon>Entelegynae</taxon>
        <taxon>Araneoidea</taxon>
        <taxon>Araneidae</taxon>
        <taxon>Larinioides</taxon>
    </lineage>
</organism>
<dbReference type="EMBL" id="CAXIEN010000041">
    <property type="protein sequence ID" value="CAL1269489.1"/>
    <property type="molecule type" value="Genomic_DNA"/>
</dbReference>
<keyword evidence="5" id="KW-1185">Reference proteome</keyword>
<accession>A0AAV2BZL6</accession>
<name>A0AAV2BZL6_9ARAC</name>
<evidence type="ECO:0000313" key="1">
    <source>
        <dbReference type="EMBL" id="CAL1269489.1"/>
    </source>
</evidence>
<comment type="caution">
    <text evidence="4">The sequence shown here is derived from an EMBL/GenBank/DDBJ whole genome shotgun (WGS) entry which is preliminary data.</text>
</comment>
<evidence type="ECO:0000313" key="2">
    <source>
        <dbReference type="EMBL" id="CAL1285004.1"/>
    </source>
</evidence>
<gene>
    <name evidence="2" type="ORF">LARSCL_LOCUS13459</name>
    <name evidence="3" type="ORF">LARSCL_LOCUS16298</name>
    <name evidence="4" type="ORF">LARSCL_LOCUS22497</name>
    <name evidence="1" type="ORF">LARSCL_LOCUS4763</name>
</gene>
<dbReference type="EMBL" id="CAXIEN010000186">
    <property type="protein sequence ID" value="CAL1285004.1"/>
    <property type="molecule type" value="Genomic_DNA"/>
</dbReference>
<evidence type="ECO:0000313" key="4">
    <source>
        <dbReference type="EMBL" id="CAL1301400.1"/>
    </source>
</evidence>
<protein>
    <submittedName>
        <fullName evidence="4">Uncharacterized protein</fullName>
    </submittedName>
</protein>
<dbReference type="AlphaFoldDB" id="A0AAV2BZL6"/>
<dbReference type="EMBL" id="CAXIEN010000259">
    <property type="protein sequence ID" value="CAL1290136.1"/>
    <property type="molecule type" value="Genomic_DNA"/>
</dbReference>